<dbReference type="Proteomes" id="UP000236311">
    <property type="component" value="Unassembled WGS sequence"/>
</dbReference>
<evidence type="ECO:0000313" key="1">
    <source>
        <dbReference type="EMBL" id="SOY32063.1"/>
    </source>
</evidence>
<accession>A0A2K4ZNK0</accession>
<protein>
    <submittedName>
        <fullName evidence="1">Uncharacterized protein</fullName>
    </submittedName>
</protein>
<name>A0A2K4ZNK0_9FIRM</name>
<gene>
    <name evidence="1" type="ORF">AMURIS_04816</name>
</gene>
<evidence type="ECO:0000313" key="2">
    <source>
        <dbReference type="Proteomes" id="UP000236311"/>
    </source>
</evidence>
<reference evidence="1 2" key="1">
    <citation type="submission" date="2018-01" db="EMBL/GenBank/DDBJ databases">
        <authorList>
            <person name="Gaut B.S."/>
            <person name="Morton B.R."/>
            <person name="Clegg M.T."/>
            <person name="Duvall M.R."/>
        </authorList>
    </citation>
    <scope>NUCLEOTIDE SEQUENCE [LARGE SCALE GENOMIC DNA]</scope>
    <source>
        <strain evidence="1">GP69</strain>
    </source>
</reference>
<proteinExistence type="predicted"/>
<dbReference type="RefSeq" id="WP_172455271.1">
    <property type="nucleotide sequence ID" value="NZ_JANJZD010000041.1"/>
</dbReference>
<organism evidence="1 2">
    <name type="scientific">Acetatifactor muris</name>
    <dbReference type="NCBI Taxonomy" id="879566"/>
    <lineage>
        <taxon>Bacteria</taxon>
        <taxon>Bacillati</taxon>
        <taxon>Bacillota</taxon>
        <taxon>Clostridia</taxon>
        <taxon>Lachnospirales</taxon>
        <taxon>Lachnospiraceae</taxon>
        <taxon>Acetatifactor</taxon>
    </lineage>
</organism>
<dbReference type="AlphaFoldDB" id="A0A2K4ZNK0"/>
<dbReference type="EMBL" id="OFSM01000038">
    <property type="protein sequence ID" value="SOY32063.1"/>
    <property type="molecule type" value="Genomic_DNA"/>
</dbReference>
<sequence length="46" mass="5274">MEMSMAKMYPELVFDDGICWDVQEKPFLTVECMATAKLEDLIGLCK</sequence>
<keyword evidence="2" id="KW-1185">Reference proteome</keyword>